<evidence type="ECO:0000313" key="4">
    <source>
        <dbReference type="EMBL" id="KAA1141989.1"/>
    </source>
</evidence>
<evidence type="ECO:0000259" key="3">
    <source>
        <dbReference type="Pfam" id="PF01464"/>
    </source>
</evidence>
<comment type="caution">
    <text evidence="4">The sequence shown here is derived from an EMBL/GenBank/DDBJ whole genome shotgun (WGS) entry which is preliminary data.</text>
</comment>
<dbReference type="Gene3D" id="1.10.530.10">
    <property type="match status" value="1"/>
</dbReference>
<name>A0A5B0SXI9_9ENTR</name>
<evidence type="ECO:0000256" key="1">
    <source>
        <dbReference type="ARBA" id="ARBA00007734"/>
    </source>
</evidence>
<gene>
    <name evidence="4" type="ORF">D3H66_19660</name>
</gene>
<comment type="similarity">
    <text evidence="1">Belongs to the transglycosylase Slt family.</text>
</comment>
<evidence type="ECO:0000313" key="5">
    <source>
        <dbReference type="Proteomes" id="UP000323297"/>
    </source>
</evidence>
<dbReference type="InterPro" id="IPR023346">
    <property type="entry name" value="Lysozyme-like_dom_sf"/>
</dbReference>
<sequence length="238" mass="26213">MKSLKVLSLVLLTLSAPVCFASEDTLSSPVGMLPTSVTGNRAGEETQTLTTEKLFERLLHQESRNNQFDKNGNPLTSVKGATGVAQIMPDTAPEAAQLAGLEWSYWRYRNDATYNMALGRAFLNSQLERYDGNHILALAAYNAGPGRVDKWLKTIGDPREGEISNEDFIRLIPFRETKEYVSNILHGTPSKFAYSPSKRIAVSKSGKRFEFKDTHPGFAFTVAVSSTFNSESKLVGGL</sequence>
<dbReference type="SUPFAM" id="SSF53955">
    <property type="entry name" value="Lysozyme-like"/>
    <property type="match status" value="1"/>
</dbReference>
<organism evidence="4 5">
    <name type="scientific">Citrobacter portucalensis</name>
    <dbReference type="NCBI Taxonomy" id="1639133"/>
    <lineage>
        <taxon>Bacteria</taxon>
        <taxon>Pseudomonadati</taxon>
        <taxon>Pseudomonadota</taxon>
        <taxon>Gammaproteobacteria</taxon>
        <taxon>Enterobacterales</taxon>
        <taxon>Enterobacteriaceae</taxon>
        <taxon>Citrobacter</taxon>
        <taxon>Citrobacter freundii complex</taxon>
    </lineage>
</organism>
<dbReference type="PANTHER" id="PTHR37423:SF2">
    <property type="entry name" value="MEMBRANE-BOUND LYTIC MUREIN TRANSGLYCOSYLASE C"/>
    <property type="match status" value="1"/>
</dbReference>
<accession>A0A5B0SXI9</accession>
<keyword evidence="2" id="KW-0732">Signal</keyword>
<evidence type="ECO:0000256" key="2">
    <source>
        <dbReference type="SAM" id="SignalP"/>
    </source>
</evidence>
<dbReference type="InterPro" id="IPR008258">
    <property type="entry name" value="Transglycosylase_SLT_dom_1"/>
</dbReference>
<protein>
    <submittedName>
        <fullName evidence="4">Lytic transglycosylase domain-containing protein</fullName>
    </submittedName>
</protein>
<dbReference type="RefSeq" id="WP_149608117.1">
    <property type="nucleotide sequence ID" value="NZ_VTZD01000024.1"/>
</dbReference>
<dbReference type="Pfam" id="PF01464">
    <property type="entry name" value="SLT"/>
    <property type="match status" value="1"/>
</dbReference>
<dbReference type="Proteomes" id="UP000323297">
    <property type="component" value="Unassembled WGS sequence"/>
</dbReference>
<dbReference type="PANTHER" id="PTHR37423">
    <property type="entry name" value="SOLUBLE LYTIC MUREIN TRANSGLYCOSYLASE-RELATED"/>
    <property type="match status" value="1"/>
</dbReference>
<feature type="domain" description="Transglycosylase SLT" evidence="3">
    <location>
        <begin position="51"/>
        <end position="156"/>
    </location>
</feature>
<feature type="chain" id="PRO_5022951432" evidence="2">
    <location>
        <begin position="22"/>
        <end position="238"/>
    </location>
</feature>
<dbReference type="AlphaFoldDB" id="A0A5B0SXI9"/>
<feature type="signal peptide" evidence="2">
    <location>
        <begin position="1"/>
        <end position="21"/>
    </location>
</feature>
<proteinExistence type="inferred from homology"/>
<reference evidence="4 5" key="1">
    <citation type="submission" date="2019-08" db="EMBL/GenBank/DDBJ databases">
        <title>Draft genome sequence of Citrobacter portucalensis strain isolated from green turtle.</title>
        <authorList>
            <person name="Fernandes M.R."/>
            <person name="Sellera F.P."/>
            <person name="Goldeberg D.W."/>
            <person name="Costa D.C."/>
            <person name="Lincopan N."/>
        </authorList>
    </citation>
    <scope>NUCLEOTIDE SEQUENCE [LARGE SCALE GENOMIC DNA]</scope>
    <source>
        <strain evidence="4 5">TV06</strain>
    </source>
</reference>
<dbReference type="EMBL" id="VTZD01000024">
    <property type="protein sequence ID" value="KAA1141989.1"/>
    <property type="molecule type" value="Genomic_DNA"/>
</dbReference>